<dbReference type="Pfam" id="PF00672">
    <property type="entry name" value="HAMP"/>
    <property type="match status" value="1"/>
</dbReference>
<reference evidence="9 10" key="1">
    <citation type="submission" date="2019-11" db="EMBL/GenBank/DDBJ databases">
        <title>Type strains purchased from KCTC, JCM and DSMZ.</title>
        <authorList>
            <person name="Lu H."/>
        </authorList>
    </citation>
    <scope>NUCLEOTIDE SEQUENCE [LARGE SCALE GENOMIC DNA]</scope>
    <source>
        <strain evidence="9 10">KCTC 22382</strain>
    </source>
</reference>
<feature type="domain" description="HAMP" evidence="8">
    <location>
        <begin position="209"/>
        <end position="261"/>
    </location>
</feature>
<evidence type="ECO:0000256" key="4">
    <source>
        <dbReference type="PROSITE-ProRule" id="PRU00284"/>
    </source>
</evidence>
<feature type="coiled-coil region" evidence="5">
    <location>
        <begin position="157"/>
        <end position="184"/>
    </location>
</feature>
<dbReference type="GO" id="GO:0004888">
    <property type="term" value="F:transmembrane signaling receptor activity"/>
    <property type="evidence" value="ECO:0007669"/>
    <property type="project" value="InterPro"/>
</dbReference>
<evidence type="ECO:0000256" key="3">
    <source>
        <dbReference type="ARBA" id="ARBA00029447"/>
    </source>
</evidence>
<evidence type="ECO:0000313" key="9">
    <source>
        <dbReference type="EMBL" id="MTV36360.1"/>
    </source>
</evidence>
<feature type="transmembrane region" description="Helical" evidence="6">
    <location>
        <begin position="188"/>
        <end position="207"/>
    </location>
</feature>
<feature type="domain" description="Methyl-accepting transducer" evidence="7">
    <location>
        <begin position="266"/>
        <end position="495"/>
    </location>
</feature>
<comment type="similarity">
    <text evidence="3">Belongs to the methyl-accepting chemotaxis (MCP) protein family.</text>
</comment>
<dbReference type="GO" id="GO:0006935">
    <property type="term" value="P:chemotaxis"/>
    <property type="evidence" value="ECO:0007669"/>
    <property type="project" value="InterPro"/>
</dbReference>
<sequence length="521" mass="55628">MSYKNVKIGFRLALAFGVLVGLMLLLAALTISRTRAIAETIVRESEIRKQMLEPLYIAREALDQTGIAARNAFIYEDEAAAQRELDILQKQKQVYLDALAKGKPYLQGTAGFDKVSDGLLAMARELDRPAQYRQQRQMEGYGKFLVDECSPLRRRIVADIAEVLVKIEAQMDQATAEAQAVVSRSTTMIAAIALGILLLSVGLAVLVTRSIVRPMRQAVAFAQAVATGDLTREVAIDTRDETGDLMRSLQEMQHSFADIVRQVRTGAETISLASDEVSAGNRHLSVRSEQAAGSLQETATSMDELSATVRQNAENARAATALAGTATDVAARSGATINNVVETMSEIDAASRQITEIIAVIDGIAFQTNILALNAAVEAARAGEQGRGFAVVAAEVRSLAQRSATAAREITSLIASSADKVQQGSQLVNAAGVTMRELVERVRQVSEIITTISVASQEQAGGIALVNTAISEVDALTQQNAALVEQAGAAAQSMQQEAASLARQVNVFKIHPATKQGSQHS</sequence>
<dbReference type="SMART" id="SM00283">
    <property type="entry name" value="MA"/>
    <property type="match status" value="1"/>
</dbReference>
<dbReference type="InterPro" id="IPR004090">
    <property type="entry name" value="Chemotax_Me-accpt_rcpt"/>
</dbReference>
<evidence type="ECO:0000256" key="2">
    <source>
        <dbReference type="ARBA" id="ARBA00022481"/>
    </source>
</evidence>
<evidence type="ECO:0000259" key="8">
    <source>
        <dbReference type="PROSITE" id="PS50885"/>
    </source>
</evidence>
<dbReference type="Pfam" id="PF00015">
    <property type="entry name" value="MCPsignal"/>
    <property type="match status" value="1"/>
</dbReference>
<dbReference type="InterPro" id="IPR004089">
    <property type="entry name" value="MCPsignal_dom"/>
</dbReference>
<keyword evidence="5" id="KW-0175">Coiled coil</keyword>
<dbReference type="PROSITE" id="PS50885">
    <property type="entry name" value="HAMP"/>
    <property type="match status" value="1"/>
</dbReference>
<dbReference type="FunFam" id="1.10.287.950:FF:000001">
    <property type="entry name" value="Methyl-accepting chemotaxis sensory transducer"/>
    <property type="match status" value="1"/>
</dbReference>
<comment type="caution">
    <text evidence="9">The sequence shown here is derived from an EMBL/GenBank/DDBJ whole genome shotgun (WGS) entry which is preliminary data.</text>
</comment>
<dbReference type="InterPro" id="IPR003660">
    <property type="entry name" value="HAMP_dom"/>
</dbReference>
<evidence type="ECO:0000256" key="1">
    <source>
        <dbReference type="ARBA" id="ARBA00004370"/>
    </source>
</evidence>
<feature type="coiled-coil region" evidence="5">
    <location>
        <begin position="466"/>
        <end position="504"/>
    </location>
</feature>
<dbReference type="PRINTS" id="PR00260">
    <property type="entry name" value="CHEMTRNSDUCR"/>
</dbReference>
<keyword evidence="2" id="KW-0488">Methylation</keyword>
<dbReference type="Gene3D" id="1.10.287.950">
    <property type="entry name" value="Methyl-accepting chemotaxis protein"/>
    <property type="match status" value="1"/>
</dbReference>
<keyword evidence="4" id="KW-0807">Transducer</keyword>
<dbReference type="InterPro" id="IPR051310">
    <property type="entry name" value="MCP_chemotaxis"/>
</dbReference>
<keyword evidence="6" id="KW-0472">Membrane</keyword>
<evidence type="ECO:0000259" key="7">
    <source>
        <dbReference type="PROSITE" id="PS50111"/>
    </source>
</evidence>
<dbReference type="OrthoDB" id="8555762at2"/>
<dbReference type="PANTHER" id="PTHR43531:SF14">
    <property type="entry name" value="METHYL-ACCEPTING CHEMOTAXIS PROTEIN I-RELATED"/>
    <property type="match status" value="1"/>
</dbReference>
<dbReference type="RefSeq" id="WP_155461697.1">
    <property type="nucleotide sequence ID" value="NZ_WNKY01000001.1"/>
</dbReference>
<accession>A0A6L6PBJ8</accession>
<dbReference type="CDD" id="cd11386">
    <property type="entry name" value="MCP_signal"/>
    <property type="match status" value="1"/>
</dbReference>
<proteinExistence type="inferred from homology"/>
<dbReference type="SMART" id="SM00304">
    <property type="entry name" value="HAMP"/>
    <property type="match status" value="1"/>
</dbReference>
<dbReference type="GO" id="GO:0005886">
    <property type="term" value="C:plasma membrane"/>
    <property type="evidence" value="ECO:0007669"/>
    <property type="project" value="TreeGrafter"/>
</dbReference>
<dbReference type="Gene3D" id="6.10.340.10">
    <property type="match status" value="1"/>
</dbReference>
<dbReference type="AlphaFoldDB" id="A0A6L6PBJ8"/>
<name>A0A6L6PBJ8_9BURK</name>
<keyword evidence="10" id="KW-1185">Reference proteome</keyword>
<dbReference type="PROSITE" id="PS50111">
    <property type="entry name" value="CHEMOTAXIS_TRANSDUC_2"/>
    <property type="match status" value="1"/>
</dbReference>
<dbReference type="PANTHER" id="PTHR43531">
    <property type="entry name" value="PROTEIN ICFG"/>
    <property type="match status" value="1"/>
</dbReference>
<evidence type="ECO:0000313" key="10">
    <source>
        <dbReference type="Proteomes" id="UP000475582"/>
    </source>
</evidence>
<dbReference type="GO" id="GO:0007165">
    <property type="term" value="P:signal transduction"/>
    <property type="evidence" value="ECO:0007669"/>
    <property type="project" value="UniProtKB-KW"/>
</dbReference>
<protein>
    <submittedName>
        <fullName evidence="9">HAMP domain-containing protein</fullName>
    </submittedName>
</protein>
<evidence type="ECO:0000256" key="6">
    <source>
        <dbReference type="SAM" id="Phobius"/>
    </source>
</evidence>
<keyword evidence="6" id="KW-0812">Transmembrane</keyword>
<organism evidence="9 10">
    <name type="scientific">Duganella radicis</name>
    <dbReference type="NCBI Taxonomy" id="551988"/>
    <lineage>
        <taxon>Bacteria</taxon>
        <taxon>Pseudomonadati</taxon>
        <taxon>Pseudomonadota</taxon>
        <taxon>Betaproteobacteria</taxon>
        <taxon>Burkholderiales</taxon>
        <taxon>Oxalobacteraceae</taxon>
        <taxon>Telluria group</taxon>
        <taxon>Duganella</taxon>
    </lineage>
</organism>
<dbReference type="Proteomes" id="UP000475582">
    <property type="component" value="Unassembled WGS sequence"/>
</dbReference>
<keyword evidence="6" id="KW-1133">Transmembrane helix</keyword>
<dbReference type="SUPFAM" id="SSF58104">
    <property type="entry name" value="Methyl-accepting chemotaxis protein (MCP) signaling domain"/>
    <property type="match status" value="1"/>
</dbReference>
<dbReference type="EMBL" id="WNKY01000001">
    <property type="protein sequence ID" value="MTV36360.1"/>
    <property type="molecule type" value="Genomic_DNA"/>
</dbReference>
<dbReference type="CDD" id="cd06225">
    <property type="entry name" value="HAMP"/>
    <property type="match status" value="1"/>
</dbReference>
<comment type="subcellular location">
    <subcellularLocation>
        <location evidence="1">Membrane</location>
    </subcellularLocation>
</comment>
<evidence type="ECO:0000256" key="5">
    <source>
        <dbReference type="SAM" id="Coils"/>
    </source>
</evidence>
<gene>
    <name evidence="9" type="ORF">GM676_02030</name>
</gene>